<keyword evidence="1" id="KW-0689">Ribosomal protein</keyword>
<comment type="caution">
    <text evidence="1">The sequence shown here is derived from an EMBL/GenBank/DDBJ whole genome shotgun (WGS) entry which is preliminary data.</text>
</comment>
<dbReference type="Proteomes" id="UP001060215">
    <property type="component" value="Chromosome 7"/>
</dbReference>
<protein>
    <submittedName>
        <fullName evidence="1">60S ribosomal protein L29-1</fullName>
    </submittedName>
</protein>
<gene>
    <name evidence="1" type="ORF">LOK49_LG07G02483</name>
</gene>
<dbReference type="EMBL" id="CM045764">
    <property type="protein sequence ID" value="KAI8008779.1"/>
    <property type="molecule type" value="Genomic_DNA"/>
</dbReference>
<proteinExistence type="predicted"/>
<keyword evidence="1" id="KW-0687">Ribonucleoprotein</keyword>
<name>A0ACC0H782_9ERIC</name>
<reference evidence="1 2" key="1">
    <citation type="journal article" date="2022" name="Plant J.">
        <title>Chromosome-level genome of Camellia lanceoleosa provides a valuable resource for understanding genome evolution and self-incompatibility.</title>
        <authorList>
            <person name="Gong W."/>
            <person name="Xiao S."/>
            <person name="Wang L."/>
            <person name="Liao Z."/>
            <person name="Chang Y."/>
            <person name="Mo W."/>
            <person name="Hu G."/>
            <person name="Li W."/>
            <person name="Zhao G."/>
            <person name="Zhu H."/>
            <person name="Hu X."/>
            <person name="Ji K."/>
            <person name="Xiang X."/>
            <person name="Song Q."/>
            <person name="Yuan D."/>
            <person name="Jin S."/>
            <person name="Zhang L."/>
        </authorList>
    </citation>
    <scope>NUCLEOTIDE SEQUENCE [LARGE SCALE GENOMIC DNA]</scope>
    <source>
        <strain evidence="1">SQ_2022a</strain>
    </source>
</reference>
<keyword evidence="2" id="KW-1185">Reference proteome</keyword>
<evidence type="ECO:0000313" key="2">
    <source>
        <dbReference type="Proteomes" id="UP001060215"/>
    </source>
</evidence>
<evidence type="ECO:0000313" key="1">
    <source>
        <dbReference type="EMBL" id="KAI8008779.1"/>
    </source>
</evidence>
<accession>A0ACC0H782</accession>
<sequence>MAKSKNHTAHNQSYKAHKNGIKKPRKHRHTSTKGMDPKFLRNQRYARKHNKKSGEAATEEEWSLMGLCCQQIGKKWALRRWRVALLMLHRNRATPVMSNLEVHLISAGKKKSQQYGEASGFSPPLMQGRSRIPNGMLLIKAKFHNARSIQYMVESKLSVPSLLI</sequence>
<organism evidence="1 2">
    <name type="scientific">Camellia lanceoleosa</name>
    <dbReference type="NCBI Taxonomy" id="1840588"/>
    <lineage>
        <taxon>Eukaryota</taxon>
        <taxon>Viridiplantae</taxon>
        <taxon>Streptophyta</taxon>
        <taxon>Embryophyta</taxon>
        <taxon>Tracheophyta</taxon>
        <taxon>Spermatophyta</taxon>
        <taxon>Magnoliopsida</taxon>
        <taxon>eudicotyledons</taxon>
        <taxon>Gunneridae</taxon>
        <taxon>Pentapetalae</taxon>
        <taxon>asterids</taxon>
        <taxon>Ericales</taxon>
        <taxon>Theaceae</taxon>
        <taxon>Camellia</taxon>
    </lineage>
</organism>